<organism evidence="9 10">
    <name type="scientific">Anaerobacillus isosaccharinicus</name>
    <dbReference type="NCBI Taxonomy" id="1532552"/>
    <lineage>
        <taxon>Bacteria</taxon>
        <taxon>Bacillati</taxon>
        <taxon>Bacillota</taxon>
        <taxon>Bacilli</taxon>
        <taxon>Bacillales</taxon>
        <taxon>Bacillaceae</taxon>
        <taxon>Anaerobacillus</taxon>
    </lineage>
</organism>
<sequence>MINVLIVDDQPIVRDGLRMLVQSMEKMNVVAVASNGQEGIEACLLYKPDVVLMDIKMPILNGVQATKKIIENQPEIKIIILTTFNDDEFIFEALSYGASGYLLKDAGAEKIEEAIQETYNGGAMIQPNVAQKVIHRFQEIHANVKPLDERLKLLTNRELDILKRIGEGKNNDEIACELFITKGTTKNHISNLLTKLDLRDRTQLAIFALKNDLI</sequence>
<dbReference type="GO" id="GO:0003677">
    <property type="term" value="F:DNA binding"/>
    <property type="evidence" value="ECO:0007669"/>
    <property type="project" value="UniProtKB-KW"/>
</dbReference>
<dbReference type="InterPro" id="IPR039420">
    <property type="entry name" value="WalR-like"/>
</dbReference>
<feature type="modified residue" description="4-aspartylphosphate" evidence="6">
    <location>
        <position position="54"/>
    </location>
</feature>
<dbReference type="PROSITE" id="PS50043">
    <property type="entry name" value="HTH_LUXR_2"/>
    <property type="match status" value="1"/>
</dbReference>
<evidence type="ECO:0000313" key="10">
    <source>
        <dbReference type="Proteomes" id="UP000180175"/>
    </source>
</evidence>
<keyword evidence="3" id="KW-0805">Transcription regulation</keyword>
<dbReference type="PRINTS" id="PR00038">
    <property type="entry name" value="HTHLUXR"/>
</dbReference>
<dbReference type="InterPro" id="IPR001789">
    <property type="entry name" value="Sig_transdc_resp-reg_receiver"/>
</dbReference>
<keyword evidence="10" id="KW-1185">Reference proteome</keyword>
<evidence type="ECO:0000256" key="4">
    <source>
        <dbReference type="ARBA" id="ARBA00023125"/>
    </source>
</evidence>
<dbReference type="Gene3D" id="3.40.50.2300">
    <property type="match status" value="1"/>
</dbReference>
<accession>A0A7S7L5L0</accession>
<dbReference type="KEGG" id="aia:AWH56_019500"/>
<evidence type="ECO:0000256" key="1">
    <source>
        <dbReference type="ARBA" id="ARBA00004496"/>
    </source>
</evidence>
<evidence type="ECO:0000256" key="3">
    <source>
        <dbReference type="ARBA" id="ARBA00023015"/>
    </source>
</evidence>
<dbReference type="InterPro" id="IPR000792">
    <property type="entry name" value="Tscrpt_reg_LuxR_C"/>
</dbReference>
<dbReference type="AlphaFoldDB" id="A0A7S7L5L0"/>
<evidence type="ECO:0000256" key="2">
    <source>
        <dbReference type="ARBA" id="ARBA00022553"/>
    </source>
</evidence>
<reference evidence="9 10" key="2">
    <citation type="journal article" date="2019" name="Int. J. Syst. Evol. Microbiol.">
        <title>Anaerobacillus isosaccharinicus sp. nov., an alkaliphilic bacterium which degrades isosaccharinic acid.</title>
        <authorList>
            <person name="Bassil N.M."/>
            <person name="Lloyd J.R."/>
        </authorList>
    </citation>
    <scope>NUCLEOTIDE SEQUENCE [LARGE SCALE GENOMIC DNA]</scope>
    <source>
        <strain evidence="9 10">NB2006</strain>
    </source>
</reference>
<name>A0A7S7L5L0_9BACI</name>
<dbReference type="EMBL" id="CP063356">
    <property type="protein sequence ID" value="QOY34883.1"/>
    <property type="molecule type" value="Genomic_DNA"/>
</dbReference>
<dbReference type="SMART" id="SM00448">
    <property type="entry name" value="REC"/>
    <property type="match status" value="1"/>
</dbReference>
<protein>
    <submittedName>
        <fullName evidence="9">Response regulator transcription factor</fullName>
    </submittedName>
</protein>
<dbReference type="PANTHER" id="PTHR43214">
    <property type="entry name" value="TWO-COMPONENT RESPONSE REGULATOR"/>
    <property type="match status" value="1"/>
</dbReference>
<dbReference type="GO" id="GO:0005737">
    <property type="term" value="C:cytoplasm"/>
    <property type="evidence" value="ECO:0007669"/>
    <property type="project" value="UniProtKB-SubCell"/>
</dbReference>
<evidence type="ECO:0000313" key="9">
    <source>
        <dbReference type="EMBL" id="QOY34883.1"/>
    </source>
</evidence>
<dbReference type="Pfam" id="PF00196">
    <property type="entry name" value="GerE"/>
    <property type="match status" value="1"/>
</dbReference>
<dbReference type="RefSeq" id="WP_182080910.1">
    <property type="nucleotide sequence ID" value="NZ_CP063356.2"/>
</dbReference>
<dbReference type="PANTHER" id="PTHR43214:SF40">
    <property type="entry name" value="TRANSCRIPTIONAL REGULATORY PROTEIN LNRK"/>
    <property type="match status" value="1"/>
</dbReference>
<feature type="domain" description="HTH luxR-type" evidence="7">
    <location>
        <begin position="147"/>
        <end position="212"/>
    </location>
</feature>
<dbReference type="InterPro" id="IPR016032">
    <property type="entry name" value="Sig_transdc_resp-reg_C-effctor"/>
</dbReference>
<evidence type="ECO:0000256" key="5">
    <source>
        <dbReference type="ARBA" id="ARBA00023163"/>
    </source>
</evidence>
<keyword evidence="2 6" id="KW-0597">Phosphoprotein</keyword>
<comment type="subcellular location">
    <subcellularLocation>
        <location evidence="1">Cytoplasm</location>
    </subcellularLocation>
</comment>
<dbReference type="CDD" id="cd06170">
    <property type="entry name" value="LuxR_C_like"/>
    <property type="match status" value="1"/>
</dbReference>
<dbReference type="GO" id="GO:0006355">
    <property type="term" value="P:regulation of DNA-templated transcription"/>
    <property type="evidence" value="ECO:0007669"/>
    <property type="project" value="InterPro"/>
</dbReference>
<dbReference type="CDD" id="cd17535">
    <property type="entry name" value="REC_NarL-like"/>
    <property type="match status" value="1"/>
</dbReference>
<keyword evidence="4" id="KW-0238">DNA-binding</keyword>
<reference evidence="9 10" key="1">
    <citation type="journal article" date="2017" name="Genome Announc.">
        <title>Draft Genome Sequences of Four Alkaliphilic Bacteria Belonging to the Anaerobacillus Genus.</title>
        <authorList>
            <person name="Bassil N.M."/>
            <person name="Lloyd J.R."/>
        </authorList>
    </citation>
    <scope>NUCLEOTIDE SEQUENCE [LARGE SCALE GENOMIC DNA]</scope>
    <source>
        <strain evidence="9 10">NB2006</strain>
    </source>
</reference>
<evidence type="ECO:0000259" key="8">
    <source>
        <dbReference type="PROSITE" id="PS50110"/>
    </source>
</evidence>
<gene>
    <name evidence="9" type="ORF">AWH56_019500</name>
</gene>
<dbReference type="InterPro" id="IPR058245">
    <property type="entry name" value="NreC/VraR/RcsB-like_REC"/>
</dbReference>
<dbReference type="SMART" id="SM00421">
    <property type="entry name" value="HTH_LUXR"/>
    <property type="match status" value="1"/>
</dbReference>
<dbReference type="Pfam" id="PF00072">
    <property type="entry name" value="Response_reg"/>
    <property type="match status" value="1"/>
</dbReference>
<dbReference type="PROSITE" id="PS50110">
    <property type="entry name" value="RESPONSE_REGULATORY"/>
    <property type="match status" value="1"/>
</dbReference>
<dbReference type="GO" id="GO:0000160">
    <property type="term" value="P:phosphorelay signal transduction system"/>
    <property type="evidence" value="ECO:0007669"/>
    <property type="project" value="InterPro"/>
</dbReference>
<evidence type="ECO:0000259" key="7">
    <source>
        <dbReference type="PROSITE" id="PS50043"/>
    </source>
</evidence>
<proteinExistence type="predicted"/>
<dbReference type="InterPro" id="IPR011006">
    <property type="entry name" value="CheY-like_superfamily"/>
</dbReference>
<evidence type="ECO:0000256" key="6">
    <source>
        <dbReference type="PROSITE-ProRule" id="PRU00169"/>
    </source>
</evidence>
<keyword evidence="5" id="KW-0804">Transcription</keyword>
<dbReference type="Proteomes" id="UP000180175">
    <property type="component" value="Chromosome"/>
</dbReference>
<feature type="domain" description="Response regulatory" evidence="8">
    <location>
        <begin position="3"/>
        <end position="119"/>
    </location>
</feature>
<dbReference type="SUPFAM" id="SSF46894">
    <property type="entry name" value="C-terminal effector domain of the bipartite response regulators"/>
    <property type="match status" value="1"/>
</dbReference>
<dbReference type="SUPFAM" id="SSF52172">
    <property type="entry name" value="CheY-like"/>
    <property type="match status" value="1"/>
</dbReference>